<dbReference type="EMBL" id="KV425891">
    <property type="protein sequence ID" value="KZW01893.1"/>
    <property type="molecule type" value="Genomic_DNA"/>
</dbReference>
<proteinExistence type="predicted"/>
<evidence type="ECO:0000256" key="1">
    <source>
        <dbReference type="SAM" id="MobiDB-lite"/>
    </source>
</evidence>
<evidence type="ECO:0000313" key="3">
    <source>
        <dbReference type="Proteomes" id="UP000077266"/>
    </source>
</evidence>
<dbReference type="Proteomes" id="UP000077266">
    <property type="component" value="Unassembled WGS sequence"/>
</dbReference>
<reference evidence="2 3" key="1">
    <citation type="journal article" date="2016" name="Mol. Biol. Evol.">
        <title>Comparative Genomics of Early-Diverging Mushroom-Forming Fungi Provides Insights into the Origins of Lignocellulose Decay Capabilities.</title>
        <authorList>
            <person name="Nagy L.G."/>
            <person name="Riley R."/>
            <person name="Tritt A."/>
            <person name="Adam C."/>
            <person name="Daum C."/>
            <person name="Floudas D."/>
            <person name="Sun H."/>
            <person name="Yadav J.S."/>
            <person name="Pangilinan J."/>
            <person name="Larsson K.H."/>
            <person name="Matsuura K."/>
            <person name="Barry K."/>
            <person name="Labutti K."/>
            <person name="Kuo R."/>
            <person name="Ohm R.A."/>
            <person name="Bhattacharya S.S."/>
            <person name="Shirouzu T."/>
            <person name="Yoshinaga Y."/>
            <person name="Martin F.M."/>
            <person name="Grigoriev I.V."/>
            <person name="Hibbett D.S."/>
        </authorList>
    </citation>
    <scope>NUCLEOTIDE SEQUENCE [LARGE SCALE GENOMIC DNA]</scope>
    <source>
        <strain evidence="2 3">HHB12029</strain>
    </source>
</reference>
<dbReference type="AlphaFoldDB" id="A0A165PAL2"/>
<gene>
    <name evidence="2" type="ORF">EXIGLDRAFT_716528</name>
</gene>
<keyword evidence="3" id="KW-1185">Reference proteome</keyword>
<organism evidence="2 3">
    <name type="scientific">Exidia glandulosa HHB12029</name>
    <dbReference type="NCBI Taxonomy" id="1314781"/>
    <lineage>
        <taxon>Eukaryota</taxon>
        <taxon>Fungi</taxon>
        <taxon>Dikarya</taxon>
        <taxon>Basidiomycota</taxon>
        <taxon>Agaricomycotina</taxon>
        <taxon>Agaricomycetes</taxon>
        <taxon>Auriculariales</taxon>
        <taxon>Exidiaceae</taxon>
        <taxon>Exidia</taxon>
    </lineage>
</organism>
<dbReference type="InParanoid" id="A0A165PAL2"/>
<protein>
    <submittedName>
        <fullName evidence="2">Uncharacterized protein</fullName>
    </submittedName>
</protein>
<accession>A0A165PAL2</accession>
<evidence type="ECO:0000313" key="2">
    <source>
        <dbReference type="EMBL" id="KZW01893.1"/>
    </source>
</evidence>
<feature type="region of interest" description="Disordered" evidence="1">
    <location>
        <begin position="21"/>
        <end position="41"/>
    </location>
</feature>
<name>A0A165PAL2_EXIGL</name>
<sequence>MNTSPTHTVHDNSYRELKEAYEAERQQQQQPAPEPPQVQEQRREWIWRIGNNTIRAQLTSKTKRED</sequence>